<keyword evidence="2" id="KW-1185">Reference proteome</keyword>
<proteinExistence type="predicted"/>
<reference evidence="1" key="1">
    <citation type="submission" date="2022-06" db="EMBL/GenBank/DDBJ databases">
        <authorList>
            <consortium name="SYNGENTA / RWTH Aachen University"/>
        </authorList>
    </citation>
    <scope>NUCLEOTIDE SEQUENCE</scope>
</reference>
<organism evidence="1 2">
    <name type="scientific">Phakopsora pachyrhizi</name>
    <name type="common">Asian soybean rust disease fungus</name>
    <dbReference type="NCBI Taxonomy" id="170000"/>
    <lineage>
        <taxon>Eukaryota</taxon>
        <taxon>Fungi</taxon>
        <taxon>Dikarya</taxon>
        <taxon>Basidiomycota</taxon>
        <taxon>Pucciniomycotina</taxon>
        <taxon>Pucciniomycetes</taxon>
        <taxon>Pucciniales</taxon>
        <taxon>Phakopsoraceae</taxon>
        <taxon>Phakopsora</taxon>
    </lineage>
</organism>
<protein>
    <submittedName>
        <fullName evidence="1">Uncharacterized protein</fullName>
    </submittedName>
</protein>
<dbReference type="EMBL" id="CALTRL010000230">
    <property type="protein sequence ID" value="CAH7667266.1"/>
    <property type="molecule type" value="Genomic_DNA"/>
</dbReference>
<dbReference type="Proteomes" id="UP001153365">
    <property type="component" value="Unassembled WGS sequence"/>
</dbReference>
<evidence type="ECO:0000313" key="2">
    <source>
        <dbReference type="Proteomes" id="UP001153365"/>
    </source>
</evidence>
<accession>A0AAV0AGX0</accession>
<dbReference type="AlphaFoldDB" id="A0AAV0AGX0"/>
<evidence type="ECO:0000313" key="1">
    <source>
        <dbReference type="EMBL" id="CAH7667266.1"/>
    </source>
</evidence>
<gene>
    <name evidence="1" type="ORF">PPACK8108_LOCUS1670</name>
</gene>
<name>A0AAV0AGX0_PHAPC</name>
<comment type="caution">
    <text evidence="1">The sequence shown here is derived from an EMBL/GenBank/DDBJ whole genome shotgun (WGS) entry which is preliminary data.</text>
</comment>
<sequence>MSLGFINVCLLPSRSVADDLKDSGDSDDEPSLDADLGTSQGLLRMRRMKTKSSGELILAEGQLDLMRGFYLARLLVSMSPTEELHSKILESIRKGEEKVTQRLKESMASLDGLSILASSTQSGSTSSKPRFQAVLDNSI</sequence>